<dbReference type="SUPFAM" id="SSF143422">
    <property type="entry name" value="Transposase IS200-like"/>
    <property type="match status" value="1"/>
</dbReference>
<reference evidence="2 3" key="1">
    <citation type="journal article" date="2016" name="Nat. Commun.">
        <title>Thousands of microbial genomes shed light on interconnected biogeochemical processes in an aquifer system.</title>
        <authorList>
            <person name="Anantharaman K."/>
            <person name="Brown C.T."/>
            <person name="Hug L.A."/>
            <person name="Sharon I."/>
            <person name="Castelle C.J."/>
            <person name="Probst A.J."/>
            <person name="Thomas B.C."/>
            <person name="Singh A."/>
            <person name="Wilkins M.J."/>
            <person name="Karaoz U."/>
            <person name="Brodie E.L."/>
            <person name="Williams K.H."/>
            <person name="Hubbard S.S."/>
            <person name="Banfield J.F."/>
        </authorList>
    </citation>
    <scope>NUCLEOTIDE SEQUENCE [LARGE SCALE GENOMIC DNA]</scope>
</reference>
<protein>
    <recommendedName>
        <fullName evidence="1">Transposase IS200-like domain-containing protein</fullName>
    </recommendedName>
</protein>
<gene>
    <name evidence="2" type="ORF">A2797_01785</name>
</gene>
<dbReference type="GO" id="GO:0004803">
    <property type="term" value="F:transposase activity"/>
    <property type="evidence" value="ECO:0007669"/>
    <property type="project" value="InterPro"/>
</dbReference>
<dbReference type="PANTHER" id="PTHR34322">
    <property type="entry name" value="TRANSPOSASE, Y1_TNP DOMAIN-CONTAINING"/>
    <property type="match status" value="1"/>
</dbReference>
<accession>A0A1F4VBV3</accession>
<dbReference type="InterPro" id="IPR002686">
    <property type="entry name" value="Transposase_17"/>
</dbReference>
<evidence type="ECO:0000259" key="1">
    <source>
        <dbReference type="SMART" id="SM01321"/>
    </source>
</evidence>
<evidence type="ECO:0000313" key="2">
    <source>
        <dbReference type="EMBL" id="OGC54597.1"/>
    </source>
</evidence>
<dbReference type="SMART" id="SM01321">
    <property type="entry name" value="Y1_Tnp"/>
    <property type="match status" value="1"/>
</dbReference>
<dbReference type="EMBL" id="MEVC01000020">
    <property type="protein sequence ID" value="OGC54597.1"/>
    <property type="molecule type" value="Genomic_DNA"/>
</dbReference>
<organism evidence="2 3">
    <name type="scientific">candidate division WWE3 bacterium RIFCSPHIGHO2_01_FULL_48_15</name>
    <dbReference type="NCBI Taxonomy" id="1802619"/>
    <lineage>
        <taxon>Bacteria</taxon>
        <taxon>Katanobacteria</taxon>
    </lineage>
</organism>
<dbReference type="PANTHER" id="PTHR34322:SF2">
    <property type="entry name" value="TRANSPOSASE IS200-LIKE DOMAIN-CONTAINING PROTEIN"/>
    <property type="match status" value="1"/>
</dbReference>
<dbReference type="Pfam" id="PF01797">
    <property type="entry name" value="Y1_Tnp"/>
    <property type="match status" value="1"/>
</dbReference>
<dbReference type="GO" id="GO:0003677">
    <property type="term" value="F:DNA binding"/>
    <property type="evidence" value="ECO:0007669"/>
    <property type="project" value="InterPro"/>
</dbReference>
<dbReference type="GO" id="GO:0006313">
    <property type="term" value="P:DNA transposition"/>
    <property type="evidence" value="ECO:0007669"/>
    <property type="project" value="InterPro"/>
</dbReference>
<dbReference type="AlphaFoldDB" id="A0A1F4VBV3"/>
<evidence type="ECO:0000313" key="3">
    <source>
        <dbReference type="Proteomes" id="UP000179005"/>
    </source>
</evidence>
<dbReference type="Proteomes" id="UP000179005">
    <property type="component" value="Unassembled WGS sequence"/>
</dbReference>
<comment type="caution">
    <text evidence="2">The sequence shown here is derived from an EMBL/GenBank/DDBJ whole genome shotgun (WGS) entry which is preliminary data.</text>
</comment>
<dbReference type="STRING" id="1802619.A2797_01785"/>
<dbReference type="Gene3D" id="3.30.70.1290">
    <property type="entry name" value="Transposase IS200-like"/>
    <property type="match status" value="1"/>
</dbReference>
<name>A0A1F4VBV3_UNCKA</name>
<sequence length="220" mass="25497">MPSKYVVRNFAENSYYHIFNRGVEKRDIFLGEEDYLTFIYYLSAYLLPLEKVLEKYPDLPMRLTGKSLAEEVEILAYCLMPNHFHLLLKQRTKDGISKLLKQLTNAYTLYFNQKNNRVGALMQGPFRAAEIEEDNLFIHLVRYIHLNPSFAEATEGRPATDLANYKWSSYPDYLGQSAELPSSKSKILSYFPSVGAFKGFHEDQADYAKDLDKIKHLSID</sequence>
<proteinExistence type="predicted"/>
<dbReference type="InterPro" id="IPR036515">
    <property type="entry name" value="Transposase_17_sf"/>
</dbReference>
<feature type="domain" description="Transposase IS200-like" evidence="1">
    <location>
        <begin position="11"/>
        <end position="147"/>
    </location>
</feature>